<evidence type="ECO:0000256" key="3">
    <source>
        <dbReference type="ARBA" id="ARBA00023125"/>
    </source>
</evidence>
<protein>
    <submittedName>
        <fullName evidence="6">LysR family transcriptional regulator</fullName>
    </submittedName>
</protein>
<evidence type="ECO:0000256" key="2">
    <source>
        <dbReference type="ARBA" id="ARBA00023015"/>
    </source>
</evidence>
<dbReference type="InterPro" id="IPR000847">
    <property type="entry name" value="LysR_HTH_N"/>
</dbReference>
<dbReference type="InterPro" id="IPR036388">
    <property type="entry name" value="WH-like_DNA-bd_sf"/>
</dbReference>
<accession>A0ABY2UDG3</accession>
<feature type="domain" description="HTH lysR-type" evidence="5">
    <location>
        <begin position="1"/>
        <end position="59"/>
    </location>
</feature>
<dbReference type="Gene3D" id="1.10.10.10">
    <property type="entry name" value="Winged helix-like DNA-binding domain superfamily/Winged helix DNA-binding domain"/>
    <property type="match status" value="1"/>
</dbReference>
<dbReference type="Proteomes" id="UP000306791">
    <property type="component" value="Unassembled WGS sequence"/>
</dbReference>
<dbReference type="CDD" id="cd08422">
    <property type="entry name" value="PBP2_CrgA_like"/>
    <property type="match status" value="1"/>
</dbReference>
<reference evidence="6 7" key="1">
    <citation type="submission" date="2019-05" db="EMBL/GenBank/DDBJ databases">
        <title>Microbulbifer harenosus sp. nov., an alginate-degrading bacterium isolated from coastal sand.</title>
        <authorList>
            <person name="Huang H."/>
            <person name="Mo K."/>
            <person name="Bao S."/>
        </authorList>
    </citation>
    <scope>NUCLEOTIDE SEQUENCE [LARGE SCALE GENOMIC DNA]</scope>
    <source>
        <strain evidence="6 7">HB161719</strain>
    </source>
</reference>
<comment type="similarity">
    <text evidence="1">Belongs to the LysR transcriptional regulatory family.</text>
</comment>
<dbReference type="Pfam" id="PF03466">
    <property type="entry name" value="LysR_substrate"/>
    <property type="match status" value="1"/>
</dbReference>
<dbReference type="PANTHER" id="PTHR30537">
    <property type="entry name" value="HTH-TYPE TRANSCRIPTIONAL REGULATOR"/>
    <property type="match status" value="1"/>
</dbReference>
<dbReference type="Pfam" id="PF00126">
    <property type="entry name" value="HTH_1"/>
    <property type="match status" value="1"/>
</dbReference>
<dbReference type="InterPro" id="IPR005119">
    <property type="entry name" value="LysR_subst-bd"/>
</dbReference>
<dbReference type="InterPro" id="IPR058163">
    <property type="entry name" value="LysR-type_TF_proteobact-type"/>
</dbReference>
<keyword evidence="2" id="KW-0805">Transcription regulation</keyword>
<evidence type="ECO:0000256" key="4">
    <source>
        <dbReference type="ARBA" id="ARBA00023163"/>
    </source>
</evidence>
<organism evidence="6 7">
    <name type="scientific">Microbulbifer harenosus</name>
    <dbReference type="NCBI Taxonomy" id="2576840"/>
    <lineage>
        <taxon>Bacteria</taxon>
        <taxon>Pseudomonadati</taxon>
        <taxon>Pseudomonadota</taxon>
        <taxon>Gammaproteobacteria</taxon>
        <taxon>Cellvibrionales</taxon>
        <taxon>Microbulbiferaceae</taxon>
        <taxon>Microbulbifer</taxon>
    </lineage>
</organism>
<keyword evidence="4" id="KW-0804">Transcription</keyword>
<dbReference type="Gene3D" id="3.40.190.290">
    <property type="match status" value="1"/>
</dbReference>
<evidence type="ECO:0000256" key="1">
    <source>
        <dbReference type="ARBA" id="ARBA00009437"/>
    </source>
</evidence>
<dbReference type="EMBL" id="VANI01000024">
    <property type="protein sequence ID" value="TLM73910.1"/>
    <property type="molecule type" value="Genomic_DNA"/>
</dbReference>
<keyword evidence="3" id="KW-0238">DNA-binding</keyword>
<sequence length="334" mass="37501">MDKLRLLEIFLATCDGGSFAAAARSCGTDPSTVSKAISRLETQLKLTLFQRSTRHLRVTEAGQRYAVTVRKMMRDLASCEHELMHLNDLPGGTLRISSAVCYGHLYLRPLLHAFCQRYPAIKLELEVNDLHVDIIESEIDIALRTGYVKDSRLVARRLSPMDFLTCVSPNYLAAYGTPTCADDFKRHSWIGFRIKQTQQLQPIFLPDEKGEYRLFELVPRHITDDGEAMAYMCADGLGFAQLPHFLAKSGLRSGTLVSLYPYYRPPEPENGVFAIYPKRDYLPAKVKVFIEFLISSLASLGENANHTWAENLTPAVNFPAKLPPELTLCLDASV</sequence>
<comment type="caution">
    <text evidence="6">The sequence shown here is derived from an EMBL/GenBank/DDBJ whole genome shotgun (WGS) entry which is preliminary data.</text>
</comment>
<keyword evidence="7" id="KW-1185">Reference proteome</keyword>
<dbReference type="SUPFAM" id="SSF53850">
    <property type="entry name" value="Periplasmic binding protein-like II"/>
    <property type="match status" value="1"/>
</dbReference>
<dbReference type="PROSITE" id="PS50931">
    <property type="entry name" value="HTH_LYSR"/>
    <property type="match status" value="1"/>
</dbReference>
<proteinExistence type="inferred from homology"/>
<dbReference type="SUPFAM" id="SSF46785">
    <property type="entry name" value="Winged helix' DNA-binding domain"/>
    <property type="match status" value="1"/>
</dbReference>
<dbReference type="RefSeq" id="WP_138237223.1">
    <property type="nucleotide sequence ID" value="NZ_CP185860.1"/>
</dbReference>
<evidence type="ECO:0000313" key="6">
    <source>
        <dbReference type="EMBL" id="TLM73910.1"/>
    </source>
</evidence>
<evidence type="ECO:0000313" key="7">
    <source>
        <dbReference type="Proteomes" id="UP000306791"/>
    </source>
</evidence>
<name>A0ABY2UDG3_9GAMM</name>
<gene>
    <name evidence="6" type="ORF">FDY93_18410</name>
</gene>
<dbReference type="PANTHER" id="PTHR30537:SF5">
    <property type="entry name" value="HTH-TYPE TRANSCRIPTIONAL ACTIVATOR TTDR-RELATED"/>
    <property type="match status" value="1"/>
</dbReference>
<dbReference type="InterPro" id="IPR036390">
    <property type="entry name" value="WH_DNA-bd_sf"/>
</dbReference>
<evidence type="ECO:0000259" key="5">
    <source>
        <dbReference type="PROSITE" id="PS50931"/>
    </source>
</evidence>